<organism evidence="2 3">
    <name type="scientific">Nonomuraea insulae</name>
    <dbReference type="NCBI Taxonomy" id="1616787"/>
    <lineage>
        <taxon>Bacteria</taxon>
        <taxon>Bacillati</taxon>
        <taxon>Actinomycetota</taxon>
        <taxon>Actinomycetes</taxon>
        <taxon>Streptosporangiales</taxon>
        <taxon>Streptosporangiaceae</taxon>
        <taxon>Nonomuraea</taxon>
    </lineage>
</organism>
<evidence type="ECO:0000259" key="1">
    <source>
        <dbReference type="PROSITE" id="PS51459"/>
    </source>
</evidence>
<feature type="domain" description="Fido" evidence="1">
    <location>
        <begin position="137"/>
        <end position="292"/>
    </location>
</feature>
<dbReference type="EMBL" id="JBHSPA010000073">
    <property type="protein sequence ID" value="MFC5832196.1"/>
    <property type="molecule type" value="Genomic_DNA"/>
</dbReference>
<dbReference type="InterPro" id="IPR036597">
    <property type="entry name" value="Fido-like_dom_sf"/>
</dbReference>
<dbReference type="PANTHER" id="PTHR13504:SF38">
    <property type="entry name" value="FIDO DOMAIN-CONTAINING PROTEIN"/>
    <property type="match status" value="1"/>
</dbReference>
<sequence>MTIDDKPGRSDIDGRIIHSFDRMFRSCFHGLMLYGTPALEPADKSVLAEIEDMRQELKYRLAETHRWDGQLRRQLQARAIQGSNSIEGYRAGVEDIQSIMAGEDPLETSESVAKEIAGYQQALTYIGLLSRASVFHYDVGMLNALHFMMIGHHRAKTPGVLRPGGSYVRDSGSGVVVYEGPDVEYVPSLMKELVAWLDDGDQGVPSYVRAAMAHFNLAKIHPWRDGNGRMSRALQTLILGRDQILTPEFCSIEEWLGQQRTTIEYYDVLGAVGRRRWSPHGDTLDWVRFCLRAHHMQAQRVAARLTEAGEIWTYLEEQVDGEGLNTRCVSALYEAFVNRRLRRSRYQGDEELSQGQAARDLRDLALKGWLQPYGETKGRYYQAGPRMARLKADFAERIVPLRDPYR</sequence>
<keyword evidence="3" id="KW-1185">Reference proteome</keyword>
<accession>A0ABW1D6C4</accession>
<dbReference type="InterPro" id="IPR040198">
    <property type="entry name" value="Fido_containing"/>
</dbReference>
<protein>
    <submittedName>
        <fullName evidence="2">Fic family protein</fullName>
    </submittedName>
</protein>
<dbReference type="Proteomes" id="UP001596058">
    <property type="component" value="Unassembled WGS sequence"/>
</dbReference>
<dbReference type="Pfam" id="PF02661">
    <property type="entry name" value="Fic"/>
    <property type="match status" value="1"/>
</dbReference>
<proteinExistence type="predicted"/>
<dbReference type="SUPFAM" id="SSF140931">
    <property type="entry name" value="Fic-like"/>
    <property type="match status" value="1"/>
</dbReference>
<dbReference type="InterPro" id="IPR003812">
    <property type="entry name" value="Fido"/>
</dbReference>
<gene>
    <name evidence="2" type="ORF">ACFPZ3_50820</name>
</gene>
<dbReference type="PROSITE" id="PS51459">
    <property type="entry name" value="FIDO"/>
    <property type="match status" value="1"/>
</dbReference>
<name>A0ABW1D6C4_9ACTN</name>
<dbReference type="RefSeq" id="WP_379521647.1">
    <property type="nucleotide sequence ID" value="NZ_JBHSPA010000073.1"/>
</dbReference>
<evidence type="ECO:0000313" key="2">
    <source>
        <dbReference type="EMBL" id="MFC5832196.1"/>
    </source>
</evidence>
<dbReference type="PANTHER" id="PTHR13504">
    <property type="entry name" value="FIDO DOMAIN-CONTAINING PROTEIN DDB_G0283145"/>
    <property type="match status" value="1"/>
</dbReference>
<evidence type="ECO:0000313" key="3">
    <source>
        <dbReference type="Proteomes" id="UP001596058"/>
    </source>
</evidence>
<reference evidence="3" key="1">
    <citation type="journal article" date="2019" name="Int. J. Syst. Evol. Microbiol.">
        <title>The Global Catalogue of Microorganisms (GCM) 10K type strain sequencing project: providing services to taxonomists for standard genome sequencing and annotation.</title>
        <authorList>
            <consortium name="The Broad Institute Genomics Platform"/>
            <consortium name="The Broad Institute Genome Sequencing Center for Infectious Disease"/>
            <person name="Wu L."/>
            <person name="Ma J."/>
        </authorList>
    </citation>
    <scope>NUCLEOTIDE SEQUENCE [LARGE SCALE GENOMIC DNA]</scope>
    <source>
        <strain evidence="3">CCUG 53903</strain>
    </source>
</reference>
<dbReference type="Gene3D" id="1.10.3290.10">
    <property type="entry name" value="Fido-like domain"/>
    <property type="match status" value="1"/>
</dbReference>
<comment type="caution">
    <text evidence="2">The sequence shown here is derived from an EMBL/GenBank/DDBJ whole genome shotgun (WGS) entry which is preliminary data.</text>
</comment>